<evidence type="ECO:0000256" key="1">
    <source>
        <dbReference type="ARBA" id="ARBA00022801"/>
    </source>
</evidence>
<evidence type="ECO:0000256" key="3">
    <source>
        <dbReference type="SAM" id="SignalP"/>
    </source>
</evidence>
<comment type="caution">
    <text evidence="5">The sequence shown here is derived from an EMBL/GenBank/DDBJ whole genome shotgun (WGS) entry which is preliminary data.</text>
</comment>
<keyword evidence="3" id="KW-0732">Signal</keyword>
<sequence length="281" mass="28546">MRRRDLSILLAGSVALVFTACGDPSAAPPSGTAPPPAATSDAAPPLPADPSPTTSQPPAPTTTAKPAGRTVVLDPGHNGGNGTNSSAIKKQVPDGRGGTKACNTTGASTNAGYAEHSFTWDVAVRVREELTAKGVKVVMTRDSDSGVGPCVDERARIGNQAGADAVVSIHADGSNSPTARGFHIIYSAPPLNSAQGAPTAKLAAALRDTLRAKGFPLSNYIGSNGLHGRADIAGVNHSTRPAVMIECGNMRHPEDAAQISSAAGRARYADAITDGLLRYLG</sequence>
<dbReference type="CDD" id="cd02696">
    <property type="entry name" value="MurNAc-LAA"/>
    <property type="match status" value="1"/>
</dbReference>
<dbReference type="InterPro" id="IPR050695">
    <property type="entry name" value="N-acetylmuramoyl_amidase_3"/>
</dbReference>
<dbReference type="SMART" id="SM00646">
    <property type="entry name" value="Ami_3"/>
    <property type="match status" value="1"/>
</dbReference>
<dbReference type="PANTHER" id="PTHR30404">
    <property type="entry name" value="N-ACETYLMURAMOYL-L-ALANINE AMIDASE"/>
    <property type="match status" value="1"/>
</dbReference>
<name>A0ABV5ZZJ7_9PSEU</name>
<dbReference type="PROSITE" id="PS51257">
    <property type="entry name" value="PROKAR_LIPOPROTEIN"/>
    <property type="match status" value="1"/>
</dbReference>
<dbReference type="EC" id="3.5.1.28" evidence="5"/>
<keyword evidence="6" id="KW-1185">Reference proteome</keyword>
<feature type="domain" description="MurNAc-LAA" evidence="4">
    <location>
        <begin position="155"/>
        <end position="277"/>
    </location>
</feature>
<feature type="signal peptide" evidence="3">
    <location>
        <begin position="1"/>
        <end position="26"/>
    </location>
</feature>
<dbReference type="Gene3D" id="3.40.630.40">
    <property type="entry name" value="Zn-dependent exopeptidases"/>
    <property type="match status" value="1"/>
</dbReference>
<dbReference type="Pfam" id="PF01520">
    <property type="entry name" value="Amidase_3"/>
    <property type="match status" value="1"/>
</dbReference>
<dbReference type="InterPro" id="IPR002508">
    <property type="entry name" value="MurNAc-LAA_cat"/>
</dbReference>
<dbReference type="Proteomes" id="UP001589693">
    <property type="component" value="Unassembled WGS sequence"/>
</dbReference>
<dbReference type="EMBL" id="JBHLZU010000018">
    <property type="protein sequence ID" value="MFB9906327.1"/>
    <property type="molecule type" value="Genomic_DNA"/>
</dbReference>
<proteinExistence type="predicted"/>
<dbReference type="GO" id="GO:0008745">
    <property type="term" value="F:N-acetylmuramoyl-L-alanine amidase activity"/>
    <property type="evidence" value="ECO:0007669"/>
    <property type="project" value="UniProtKB-EC"/>
</dbReference>
<dbReference type="RefSeq" id="WP_377854454.1">
    <property type="nucleotide sequence ID" value="NZ_JBHLZU010000018.1"/>
</dbReference>
<organism evidence="5 6">
    <name type="scientific">Allokutzneria oryzae</name>
    <dbReference type="NCBI Taxonomy" id="1378989"/>
    <lineage>
        <taxon>Bacteria</taxon>
        <taxon>Bacillati</taxon>
        <taxon>Actinomycetota</taxon>
        <taxon>Actinomycetes</taxon>
        <taxon>Pseudonocardiales</taxon>
        <taxon>Pseudonocardiaceae</taxon>
        <taxon>Allokutzneria</taxon>
    </lineage>
</organism>
<keyword evidence="1 5" id="KW-0378">Hydrolase</keyword>
<evidence type="ECO:0000313" key="6">
    <source>
        <dbReference type="Proteomes" id="UP001589693"/>
    </source>
</evidence>
<gene>
    <name evidence="5" type="ORF">ACFFQA_20510</name>
</gene>
<evidence type="ECO:0000313" key="5">
    <source>
        <dbReference type="EMBL" id="MFB9906327.1"/>
    </source>
</evidence>
<reference evidence="5 6" key="1">
    <citation type="submission" date="2024-09" db="EMBL/GenBank/DDBJ databases">
        <authorList>
            <person name="Sun Q."/>
            <person name="Mori K."/>
        </authorList>
    </citation>
    <scope>NUCLEOTIDE SEQUENCE [LARGE SCALE GENOMIC DNA]</scope>
    <source>
        <strain evidence="5 6">TBRC 7907</strain>
    </source>
</reference>
<dbReference type="SUPFAM" id="SSF53187">
    <property type="entry name" value="Zn-dependent exopeptidases"/>
    <property type="match status" value="1"/>
</dbReference>
<feature type="chain" id="PRO_5046830264" evidence="3">
    <location>
        <begin position="27"/>
        <end position="281"/>
    </location>
</feature>
<evidence type="ECO:0000256" key="2">
    <source>
        <dbReference type="SAM" id="MobiDB-lite"/>
    </source>
</evidence>
<feature type="region of interest" description="Disordered" evidence="2">
    <location>
        <begin position="24"/>
        <end position="99"/>
    </location>
</feature>
<feature type="compositionally biased region" description="Pro residues" evidence="2">
    <location>
        <begin position="44"/>
        <end position="60"/>
    </location>
</feature>
<evidence type="ECO:0000259" key="4">
    <source>
        <dbReference type="SMART" id="SM00646"/>
    </source>
</evidence>
<accession>A0ABV5ZZJ7</accession>
<protein>
    <submittedName>
        <fullName evidence="5">N-acetylmuramoyl-L-alanine amidase</fullName>
        <ecNumber evidence="5">3.5.1.28</ecNumber>
    </submittedName>
</protein>
<dbReference type="PANTHER" id="PTHR30404:SF0">
    <property type="entry name" value="N-ACETYLMURAMOYL-L-ALANINE AMIDASE AMIC"/>
    <property type="match status" value="1"/>
</dbReference>